<reference evidence="3" key="2">
    <citation type="journal article" date="2015" name="Sci. Rep.">
        <title>Genetic analysis of capsular polysaccharide synthesis gene clusters in 79 capsular types of Klebsiella spp.</title>
        <authorList>
            <person name="Pan Y.J."/>
            <person name="Lin T.L."/>
            <person name="Chen C.T."/>
            <person name="Chen Y.Y."/>
            <person name="Hsieh P.F."/>
            <person name="Hsu C.R."/>
            <person name="Wu M.C."/>
            <person name="Wang J.T."/>
        </authorList>
    </citation>
    <scope>NUCLEOTIDE SEQUENCE</scope>
    <source>
        <strain evidence="3">1756/51</strain>
    </source>
</reference>
<evidence type="ECO:0000259" key="2">
    <source>
        <dbReference type="Pfam" id="PF00534"/>
    </source>
</evidence>
<accession>A0A0P0YS38</accession>
<evidence type="ECO:0000313" key="3">
    <source>
        <dbReference type="EMBL" id="BAT23991.1"/>
    </source>
</evidence>
<feature type="domain" description="Glycosyl transferase family 1" evidence="2">
    <location>
        <begin position="177"/>
        <end position="302"/>
    </location>
</feature>
<dbReference type="GO" id="GO:0016757">
    <property type="term" value="F:glycosyltransferase activity"/>
    <property type="evidence" value="ECO:0007669"/>
    <property type="project" value="InterPro"/>
</dbReference>
<dbReference type="InterPro" id="IPR001296">
    <property type="entry name" value="Glyco_trans_1"/>
</dbReference>
<dbReference type="Pfam" id="PF00534">
    <property type="entry name" value="Glycos_transf_1"/>
    <property type="match status" value="1"/>
</dbReference>
<dbReference type="PANTHER" id="PTHR46401">
    <property type="entry name" value="GLYCOSYLTRANSFERASE WBBK-RELATED"/>
    <property type="match status" value="1"/>
</dbReference>
<dbReference type="EMBL" id="AB924590">
    <property type="protein sequence ID" value="BAT23991.1"/>
    <property type="molecule type" value="Genomic_DNA"/>
</dbReference>
<dbReference type="CDD" id="cd03801">
    <property type="entry name" value="GT4_PimA-like"/>
    <property type="match status" value="1"/>
</dbReference>
<gene>
    <name evidence="3" type="primary">wclH</name>
</gene>
<organism evidence="3">
    <name type="scientific">Klebsiella sp. 1756/51</name>
    <dbReference type="NCBI Taxonomy" id="1497825"/>
    <lineage>
        <taxon>Bacteria</taxon>
        <taxon>Pseudomonadati</taxon>
        <taxon>Pseudomonadota</taxon>
        <taxon>Gammaproteobacteria</taxon>
        <taxon>Enterobacterales</taxon>
        <taxon>Enterobacteriaceae</taxon>
        <taxon>Klebsiella/Raoultella group</taxon>
        <taxon>Klebsiella</taxon>
    </lineage>
</organism>
<protein>
    <submittedName>
        <fullName evidence="3">Glycosyl transferase</fullName>
    </submittedName>
</protein>
<dbReference type="PANTHER" id="PTHR46401:SF2">
    <property type="entry name" value="GLYCOSYLTRANSFERASE WBBK-RELATED"/>
    <property type="match status" value="1"/>
</dbReference>
<dbReference type="SUPFAM" id="SSF53756">
    <property type="entry name" value="UDP-Glycosyltransferase/glycogen phosphorylase"/>
    <property type="match status" value="1"/>
</dbReference>
<evidence type="ECO:0000256" key="1">
    <source>
        <dbReference type="ARBA" id="ARBA00022679"/>
    </source>
</evidence>
<dbReference type="Gene3D" id="3.40.50.2000">
    <property type="entry name" value="Glycogen Phosphorylase B"/>
    <property type="match status" value="2"/>
</dbReference>
<keyword evidence="1 3" id="KW-0808">Transferase</keyword>
<sequence length="363" mass="42164">MIMIIIHEYGEPSHYIGATKVAELYNTRLSYYEFSTLKLIFSGVKKRNQKFILKAIRDFFLLFSFFLFPRLLKGETVIIGIAPIDYRVFFFNRILKYSHVIYHTSWTKWDGSKYPKQYSFNKKLILKWWSFFLKHRVNSFAVVTETVKQQLVDNFNIDKSKIVVVYHSYESSTFNVKTKNKNDKLKAIFVGRLVKEKGVDDLLAIAKINSEVEFIIVGEGPLSEHVKIEAREISNVNVYNFIKDKNKLADLYRESTFILLPSKRTPFWEELFGMVLIEAMACGCIPLCTDHNGPSIILGHSTLKINVFSEDEYIQSVNASFKKYQNQPHLLVEDRINAIAIAQKYSKESIADFWAAVIKLAKE</sequence>
<dbReference type="GO" id="GO:0009103">
    <property type="term" value="P:lipopolysaccharide biosynthetic process"/>
    <property type="evidence" value="ECO:0007669"/>
    <property type="project" value="TreeGrafter"/>
</dbReference>
<dbReference type="AlphaFoldDB" id="A0A0P0YS38"/>
<reference evidence="3" key="1">
    <citation type="submission" date="2014-04" db="EMBL/GenBank/DDBJ databases">
        <authorList>
            <person name="Harrison E."/>
        </authorList>
    </citation>
    <scope>NUCLEOTIDE SEQUENCE</scope>
    <source>
        <strain evidence="3">1756/51</strain>
    </source>
</reference>
<name>A0A0P0YS38_9ENTR</name>
<proteinExistence type="predicted"/>